<feature type="domain" description="Type II/III secretion system secretin-like" evidence="4">
    <location>
        <begin position="267"/>
        <end position="432"/>
    </location>
</feature>
<feature type="signal peptide" evidence="3">
    <location>
        <begin position="1"/>
        <end position="34"/>
    </location>
</feature>
<dbReference type="InterPro" id="IPR006311">
    <property type="entry name" value="TAT_signal"/>
</dbReference>
<comment type="similarity">
    <text evidence="1">Belongs to the bacterial secretin family.</text>
</comment>
<dbReference type="InterPro" id="IPR050810">
    <property type="entry name" value="Bact_Secretion_Sys_Channel"/>
</dbReference>
<accession>A0A7V4XQD7</accession>
<evidence type="ECO:0000259" key="6">
    <source>
        <dbReference type="Pfam" id="PF13629"/>
    </source>
</evidence>
<dbReference type="Pfam" id="PF13629">
    <property type="entry name" value="T2SS-T3SS_pil_N"/>
    <property type="match status" value="1"/>
</dbReference>
<dbReference type="AlphaFoldDB" id="A0A7V4XQD7"/>
<dbReference type="InterPro" id="IPR007055">
    <property type="entry name" value="BON_dom"/>
</dbReference>
<name>A0A7V4XQD7_9BACT</name>
<dbReference type="PROSITE" id="PS51318">
    <property type="entry name" value="TAT"/>
    <property type="match status" value="1"/>
</dbReference>
<gene>
    <name evidence="7" type="ORF">ENW50_01005</name>
</gene>
<dbReference type="PRINTS" id="PR00811">
    <property type="entry name" value="BCTERIALGSPD"/>
</dbReference>
<evidence type="ECO:0000259" key="4">
    <source>
        <dbReference type="Pfam" id="PF00263"/>
    </source>
</evidence>
<feature type="domain" description="BON" evidence="5">
    <location>
        <begin position="130"/>
        <end position="183"/>
    </location>
</feature>
<feature type="region of interest" description="Disordered" evidence="2">
    <location>
        <begin position="457"/>
        <end position="480"/>
    </location>
</feature>
<dbReference type="Pfam" id="PF00263">
    <property type="entry name" value="Secretin"/>
    <property type="match status" value="1"/>
</dbReference>
<organism evidence="7">
    <name type="scientific">Acidobacterium capsulatum</name>
    <dbReference type="NCBI Taxonomy" id="33075"/>
    <lineage>
        <taxon>Bacteria</taxon>
        <taxon>Pseudomonadati</taxon>
        <taxon>Acidobacteriota</taxon>
        <taxon>Terriglobia</taxon>
        <taxon>Terriglobales</taxon>
        <taxon>Acidobacteriaceae</taxon>
        <taxon>Acidobacterium</taxon>
    </lineage>
</organism>
<reference evidence="7" key="1">
    <citation type="journal article" date="2020" name="mSystems">
        <title>Genome- and Community-Level Interaction Insights into Carbon Utilization and Element Cycling Functions of Hydrothermarchaeota in Hydrothermal Sediment.</title>
        <authorList>
            <person name="Zhou Z."/>
            <person name="Liu Y."/>
            <person name="Xu W."/>
            <person name="Pan J."/>
            <person name="Luo Z.H."/>
            <person name="Li M."/>
        </authorList>
    </citation>
    <scope>NUCLEOTIDE SEQUENCE [LARGE SCALE GENOMIC DNA]</scope>
    <source>
        <strain evidence="7">SpSt-855</strain>
    </source>
</reference>
<dbReference type="InterPro" id="IPR004846">
    <property type="entry name" value="T2SS/T3SS_dom"/>
</dbReference>
<dbReference type="PANTHER" id="PTHR30332">
    <property type="entry name" value="PROBABLE GENERAL SECRETION PATHWAY PROTEIN D"/>
    <property type="match status" value="1"/>
</dbReference>
<dbReference type="GO" id="GO:0015627">
    <property type="term" value="C:type II protein secretion system complex"/>
    <property type="evidence" value="ECO:0007669"/>
    <property type="project" value="TreeGrafter"/>
</dbReference>
<evidence type="ECO:0000259" key="5">
    <source>
        <dbReference type="Pfam" id="PF04972"/>
    </source>
</evidence>
<dbReference type="Pfam" id="PF04972">
    <property type="entry name" value="BON"/>
    <property type="match status" value="1"/>
</dbReference>
<dbReference type="InterPro" id="IPR032789">
    <property type="entry name" value="T2SS-T3SS_pil_N"/>
</dbReference>
<comment type="caution">
    <text evidence="7">The sequence shown here is derived from an EMBL/GenBank/DDBJ whole genome shotgun (WGS) entry which is preliminary data.</text>
</comment>
<evidence type="ECO:0000256" key="2">
    <source>
        <dbReference type="SAM" id="MobiDB-lite"/>
    </source>
</evidence>
<proteinExistence type="inferred from homology"/>
<dbReference type="InterPro" id="IPR001775">
    <property type="entry name" value="GspD/PilQ"/>
</dbReference>
<keyword evidence="3" id="KW-0732">Signal</keyword>
<protein>
    <submittedName>
        <fullName evidence="7">BON domain-containing protein</fullName>
    </submittedName>
</protein>
<dbReference type="PANTHER" id="PTHR30332:SF17">
    <property type="entry name" value="TYPE IV PILIATION SYSTEM PROTEIN DR_0774-RELATED"/>
    <property type="match status" value="1"/>
</dbReference>
<dbReference type="EMBL" id="DTKL01000010">
    <property type="protein sequence ID" value="HGY93259.1"/>
    <property type="molecule type" value="Genomic_DNA"/>
</dbReference>
<sequence length="480" mass="51851">MNITAPTRRKLLRQALTLAMIAALPLAAARSVSAATGHDGPQGPVDFVQLNNSNYMLHLLVGRSMFLDTATPLKRVYVSDPAVLNSYTASPHQVLITAQKPGVSSLVVWDESGRSNVYTVSSDIDVSGLQAALHAAFPHDMIHASALQDRVTLTGVVATESEAAAAEKLAQGYAKTVEDSIDLAPQHVQQVQLKVRFAEVDRTRAQQLGFNFISAGRNAAVTGTQQFPSFSNYTLGGNSTANPITVSNPLDLLLYSSDLNLGATIQALENDQVLQILAEPTITSISGVEASFLSGGQFPFPVVQGGTNGFTSVTVQFRPYGVKLDFTPYVNPDGTIRLKVAPEVSALDYTNEVQISGYSIPAIDTRRAKTEVVLKNGQSFAISGLLDHRLTNDYERMPGISRIPILGQLFKSYQKQASTTDLIVIVTPTIVDPLHAPLAEPKLPALAKPYLDNKLFDQRLKKHPHRKKQKGNPPPMPVEP</sequence>
<evidence type="ECO:0000313" key="7">
    <source>
        <dbReference type="EMBL" id="HGY93259.1"/>
    </source>
</evidence>
<evidence type="ECO:0000256" key="1">
    <source>
        <dbReference type="RuleBase" id="RU004003"/>
    </source>
</evidence>
<feature type="chain" id="PRO_5030891785" evidence="3">
    <location>
        <begin position="35"/>
        <end position="480"/>
    </location>
</feature>
<feature type="compositionally biased region" description="Basic residues" evidence="2">
    <location>
        <begin position="460"/>
        <end position="470"/>
    </location>
</feature>
<dbReference type="GO" id="GO:0009306">
    <property type="term" value="P:protein secretion"/>
    <property type="evidence" value="ECO:0007669"/>
    <property type="project" value="InterPro"/>
</dbReference>
<feature type="domain" description="Pilus formation protein N-terminal" evidence="6">
    <location>
        <begin position="57"/>
        <end position="120"/>
    </location>
</feature>
<evidence type="ECO:0000256" key="3">
    <source>
        <dbReference type="SAM" id="SignalP"/>
    </source>
</evidence>